<dbReference type="AlphaFoldDB" id="A0AA41U0K5"/>
<gene>
    <name evidence="2" type="ORF">LZ495_15915</name>
</gene>
<organism evidence="2 3">
    <name type="scientific">Yinghuangia soli</name>
    <dbReference type="NCBI Taxonomy" id="2908204"/>
    <lineage>
        <taxon>Bacteria</taxon>
        <taxon>Bacillati</taxon>
        <taxon>Actinomycetota</taxon>
        <taxon>Actinomycetes</taxon>
        <taxon>Kitasatosporales</taxon>
        <taxon>Streptomycetaceae</taxon>
        <taxon>Yinghuangia</taxon>
    </lineage>
</organism>
<dbReference type="Gene3D" id="3.20.80.10">
    <property type="entry name" value="Regulatory factor, effector binding domain"/>
    <property type="match status" value="1"/>
</dbReference>
<dbReference type="Proteomes" id="UP001165378">
    <property type="component" value="Unassembled WGS sequence"/>
</dbReference>
<accession>A0AA41U0K5</accession>
<keyword evidence="3" id="KW-1185">Reference proteome</keyword>
<protein>
    <submittedName>
        <fullName evidence="2">GyrI-like domain-containing protein</fullName>
    </submittedName>
</protein>
<dbReference type="InterPro" id="IPR011256">
    <property type="entry name" value="Reg_factor_effector_dom_sf"/>
</dbReference>
<sequence>MTPKADLKKTHSDLYGTGAAPVFVDVPALPYLMIDGTGDPDGPVYAESVGALYGVAYAIRFALKGAGVLEYPVMPLEGLWWDADDGSFDHRADRGTWRWTMMILQPPAAADYFAEAAATAARKKPASPVARVRYEEAPEERAVQILHTGPYAEETPAIEKLLAHAAAGGAAVTGLHREIYLSNPSRTAPEKLKTLIRYAVTPGKS</sequence>
<evidence type="ECO:0000313" key="3">
    <source>
        <dbReference type="Proteomes" id="UP001165378"/>
    </source>
</evidence>
<dbReference type="RefSeq" id="WP_235052841.1">
    <property type="nucleotide sequence ID" value="NZ_JAKFHA010000007.1"/>
</dbReference>
<name>A0AA41U0K5_9ACTN</name>
<comment type="caution">
    <text evidence="2">The sequence shown here is derived from an EMBL/GenBank/DDBJ whole genome shotgun (WGS) entry which is preliminary data.</text>
</comment>
<proteinExistence type="predicted"/>
<dbReference type="EMBL" id="JAKFHA010000007">
    <property type="protein sequence ID" value="MCF2528691.1"/>
    <property type="molecule type" value="Genomic_DNA"/>
</dbReference>
<dbReference type="InterPro" id="IPR029442">
    <property type="entry name" value="GyrI-like"/>
</dbReference>
<evidence type="ECO:0000259" key="1">
    <source>
        <dbReference type="Pfam" id="PF06445"/>
    </source>
</evidence>
<feature type="domain" description="GyrI-like small molecule binding" evidence="1">
    <location>
        <begin position="21"/>
        <end position="196"/>
    </location>
</feature>
<dbReference type="SUPFAM" id="SSF55136">
    <property type="entry name" value="Probable bacterial effector-binding domain"/>
    <property type="match status" value="1"/>
</dbReference>
<evidence type="ECO:0000313" key="2">
    <source>
        <dbReference type="EMBL" id="MCF2528691.1"/>
    </source>
</evidence>
<reference evidence="2" key="1">
    <citation type="submission" date="2022-01" db="EMBL/GenBank/DDBJ databases">
        <title>Genome-Based Taxonomic Classification of the Phylum Actinobacteria.</title>
        <authorList>
            <person name="Gao Y."/>
        </authorList>
    </citation>
    <scope>NUCLEOTIDE SEQUENCE</scope>
    <source>
        <strain evidence="2">KLBMP 8922</strain>
    </source>
</reference>
<dbReference type="Pfam" id="PF06445">
    <property type="entry name" value="GyrI-like"/>
    <property type="match status" value="1"/>
</dbReference>